<dbReference type="Gene3D" id="1.10.630.10">
    <property type="entry name" value="Cytochrome P450"/>
    <property type="match status" value="1"/>
</dbReference>
<dbReference type="GO" id="GO:0020037">
    <property type="term" value="F:heme binding"/>
    <property type="evidence" value="ECO:0007669"/>
    <property type="project" value="InterPro"/>
</dbReference>
<comment type="similarity">
    <text evidence="2 8">Belongs to the cytochrome P450 family.</text>
</comment>
<dbReference type="EMBL" id="KK116286">
    <property type="protein sequence ID" value="KFM67325.1"/>
    <property type="molecule type" value="Genomic_DNA"/>
</dbReference>
<keyword evidence="4 8" id="KW-0560">Oxidoreductase</keyword>
<feature type="transmembrane region" description="Helical" evidence="9">
    <location>
        <begin position="24"/>
        <end position="41"/>
    </location>
</feature>
<keyword evidence="9" id="KW-0472">Membrane</keyword>
<evidence type="ECO:0000256" key="3">
    <source>
        <dbReference type="ARBA" id="ARBA00022723"/>
    </source>
</evidence>
<keyword evidence="11" id="KW-1185">Reference proteome</keyword>
<dbReference type="GO" id="GO:0006082">
    <property type="term" value="P:organic acid metabolic process"/>
    <property type="evidence" value="ECO:0007669"/>
    <property type="project" value="TreeGrafter"/>
</dbReference>
<evidence type="ECO:0000256" key="2">
    <source>
        <dbReference type="ARBA" id="ARBA00010617"/>
    </source>
</evidence>
<proteinExistence type="inferred from homology"/>
<comment type="cofactor">
    <cofactor evidence="1 7">
        <name>heme</name>
        <dbReference type="ChEBI" id="CHEBI:30413"/>
    </cofactor>
</comment>
<dbReference type="AlphaFoldDB" id="A0A087TQD6"/>
<dbReference type="OMA" id="ANNWGLH"/>
<keyword evidence="5 7" id="KW-0408">Iron</keyword>
<keyword evidence="7 8" id="KW-0349">Heme</keyword>
<evidence type="ECO:0000256" key="9">
    <source>
        <dbReference type="SAM" id="Phobius"/>
    </source>
</evidence>
<sequence>MVVFKSLSDSCAQTVQNVLEYHSFSVLLALCAVFLSIYLLFRPRKSYKLPPGPNGLPLVGYLPFLSSEPYRDLDRLKRKYGGIFSIYMGRTYTVILDDFEIVKEAFSKSTTTDRPPKLFDFLPDGVGFSSVNGNEWVEQRRYCVRAMRDLGLGRTVWETLVQEEVDDLIKIVKEQNGKPVNIAKWLTSSVSNNVLSLLFGRRMAVDDPRRKILDQSVNVVSQFFKQTGIRNFFPAVCDVLVKLGISEYARLYKKMVDFNSYVRKEVERHKSDSSIERRETFIDGYLQEMKKRENNITNTFNDRNLHGNLQAIFIGGSDTTRTSINWLLLTMAKFPNIQKKVQEEIDRVLGKDGKITWSERTSLPYTFAVIMEEQRWKTIAPLNTSRIAMEDIKIGGYDIPKGTTIIANNWGLHNDPKYWKDPENFDPERFLLNDGKQVNFKPESYVPFSYGKRNCPGETIAMMEILLYFVAFMQKFKVLAPEGAKPK</sequence>
<feature type="non-terminal residue" evidence="10">
    <location>
        <position position="487"/>
    </location>
</feature>
<dbReference type="OrthoDB" id="3934656at2759"/>
<evidence type="ECO:0000256" key="5">
    <source>
        <dbReference type="ARBA" id="ARBA00023004"/>
    </source>
</evidence>
<dbReference type="GO" id="GO:0016712">
    <property type="term" value="F:oxidoreductase activity, acting on paired donors, with incorporation or reduction of molecular oxygen, reduced flavin or flavoprotein as one donor, and incorporation of one atom of oxygen"/>
    <property type="evidence" value="ECO:0007669"/>
    <property type="project" value="TreeGrafter"/>
</dbReference>
<dbReference type="GO" id="GO:0005737">
    <property type="term" value="C:cytoplasm"/>
    <property type="evidence" value="ECO:0007669"/>
    <property type="project" value="TreeGrafter"/>
</dbReference>
<keyword evidence="9" id="KW-1133">Transmembrane helix</keyword>
<organism evidence="10 11">
    <name type="scientific">Stegodyphus mimosarum</name>
    <name type="common">African social velvet spider</name>
    <dbReference type="NCBI Taxonomy" id="407821"/>
    <lineage>
        <taxon>Eukaryota</taxon>
        <taxon>Metazoa</taxon>
        <taxon>Ecdysozoa</taxon>
        <taxon>Arthropoda</taxon>
        <taxon>Chelicerata</taxon>
        <taxon>Arachnida</taxon>
        <taxon>Araneae</taxon>
        <taxon>Araneomorphae</taxon>
        <taxon>Entelegynae</taxon>
        <taxon>Eresoidea</taxon>
        <taxon>Eresidae</taxon>
        <taxon>Stegodyphus</taxon>
    </lineage>
</organism>
<dbReference type="Pfam" id="PF00067">
    <property type="entry name" value="p450"/>
    <property type="match status" value="1"/>
</dbReference>
<dbReference type="Proteomes" id="UP000054359">
    <property type="component" value="Unassembled WGS sequence"/>
</dbReference>
<evidence type="ECO:0000256" key="1">
    <source>
        <dbReference type="ARBA" id="ARBA00001971"/>
    </source>
</evidence>
<dbReference type="PRINTS" id="PR00385">
    <property type="entry name" value="P450"/>
</dbReference>
<dbReference type="PANTHER" id="PTHR24300">
    <property type="entry name" value="CYTOCHROME P450 508A4-RELATED"/>
    <property type="match status" value="1"/>
</dbReference>
<dbReference type="InterPro" id="IPR017972">
    <property type="entry name" value="Cyt_P450_CS"/>
</dbReference>
<evidence type="ECO:0000313" key="11">
    <source>
        <dbReference type="Proteomes" id="UP000054359"/>
    </source>
</evidence>
<dbReference type="FunFam" id="1.10.630.10:FF:000036">
    <property type="entry name" value="CYtochrome P450 family"/>
    <property type="match status" value="1"/>
</dbReference>
<reference evidence="10 11" key="1">
    <citation type="submission" date="2013-11" db="EMBL/GenBank/DDBJ databases">
        <title>Genome sequencing of Stegodyphus mimosarum.</title>
        <authorList>
            <person name="Bechsgaard J."/>
        </authorList>
    </citation>
    <scope>NUCLEOTIDE SEQUENCE [LARGE SCALE GENOMIC DNA]</scope>
</reference>
<dbReference type="InterPro" id="IPR036396">
    <property type="entry name" value="Cyt_P450_sf"/>
</dbReference>
<keyword evidence="3 7" id="KW-0479">Metal-binding</keyword>
<dbReference type="InterPro" id="IPR001128">
    <property type="entry name" value="Cyt_P450"/>
</dbReference>
<evidence type="ECO:0000256" key="8">
    <source>
        <dbReference type="RuleBase" id="RU000461"/>
    </source>
</evidence>
<name>A0A087TQD6_STEMI</name>
<evidence type="ECO:0000256" key="6">
    <source>
        <dbReference type="ARBA" id="ARBA00023033"/>
    </source>
</evidence>
<dbReference type="PANTHER" id="PTHR24300:SF375">
    <property type="entry name" value="CYTOCHROME P450 FAMILY"/>
    <property type="match status" value="1"/>
</dbReference>
<evidence type="ECO:0000313" key="10">
    <source>
        <dbReference type="EMBL" id="KFM67325.1"/>
    </source>
</evidence>
<keyword evidence="6 8" id="KW-0503">Monooxygenase</keyword>
<dbReference type="PRINTS" id="PR00463">
    <property type="entry name" value="EP450I"/>
</dbReference>
<gene>
    <name evidence="10" type="ORF">X975_04932</name>
</gene>
<keyword evidence="9" id="KW-0812">Transmembrane</keyword>
<dbReference type="GO" id="GO:0006805">
    <property type="term" value="P:xenobiotic metabolic process"/>
    <property type="evidence" value="ECO:0007669"/>
    <property type="project" value="TreeGrafter"/>
</dbReference>
<dbReference type="InterPro" id="IPR002401">
    <property type="entry name" value="Cyt_P450_E_grp-I"/>
</dbReference>
<dbReference type="GO" id="GO:0005506">
    <property type="term" value="F:iron ion binding"/>
    <property type="evidence" value="ECO:0007669"/>
    <property type="project" value="InterPro"/>
</dbReference>
<evidence type="ECO:0000256" key="7">
    <source>
        <dbReference type="PIRSR" id="PIRSR602401-1"/>
    </source>
</evidence>
<dbReference type="PROSITE" id="PS00086">
    <property type="entry name" value="CYTOCHROME_P450"/>
    <property type="match status" value="1"/>
</dbReference>
<accession>A0A087TQD6</accession>
<dbReference type="STRING" id="407821.A0A087TQD6"/>
<protein>
    <submittedName>
        <fullName evidence="10">Cytochrome P450 2J5</fullName>
    </submittedName>
</protein>
<dbReference type="InterPro" id="IPR050182">
    <property type="entry name" value="Cytochrome_P450_fam2"/>
</dbReference>
<feature type="binding site" description="axial binding residue" evidence="7">
    <location>
        <position position="455"/>
    </location>
    <ligand>
        <name>heme</name>
        <dbReference type="ChEBI" id="CHEBI:30413"/>
    </ligand>
    <ligandPart>
        <name>Fe</name>
        <dbReference type="ChEBI" id="CHEBI:18248"/>
    </ligandPart>
</feature>
<dbReference type="SUPFAM" id="SSF48264">
    <property type="entry name" value="Cytochrome P450"/>
    <property type="match status" value="1"/>
</dbReference>
<evidence type="ECO:0000256" key="4">
    <source>
        <dbReference type="ARBA" id="ARBA00023002"/>
    </source>
</evidence>